<dbReference type="SUPFAM" id="SSF56672">
    <property type="entry name" value="DNA/RNA polymerases"/>
    <property type="match status" value="1"/>
</dbReference>
<evidence type="ECO:0000256" key="1">
    <source>
        <dbReference type="ARBA" id="ARBA00022679"/>
    </source>
</evidence>
<evidence type="ECO:0000256" key="2">
    <source>
        <dbReference type="ARBA" id="ARBA00022695"/>
    </source>
</evidence>
<dbReference type="AlphaFoldDB" id="A0A388KT79"/>
<evidence type="ECO:0000256" key="3">
    <source>
        <dbReference type="ARBA" id="ARBA00022722"/>
    </source>
</evidence>
<evidence type="ECO:0000256" key="5">
    <source>
        <dbReference type="ARBA" id="ARBA00022801"/>
    </source>
</evidence>
<name>A0A388KT79_CHABU</name>
<dbReference type="GO" id="GO:0003964">
    <property type="term" value="F:RNA-directed DNA polymerase activity"/>
    <property type="evidence" value="ECO:0007669"/>
    <property type="project" value="UniProtKB-KW"/>
</dbReference>
<proteinExistence type="predicted"/>
<evidence type="ECO:0000259" key="8">
    <source>
        <dbReference type="Pfam" id="PF17917"/>
    </source>
</evidence>
<evidence type="ECO:0000313" key="10">
    <source>
        <dbReference type="Proteomes" id="UP000265515"/>
    </source>
</evidence>
<protein>
    <recommendedName>
        <fullName evidence="8">Reverse transcriptase RNase H-like domain-containing protein</fullName>
    </recommendedName>
</protein>
<feature type="region of interest" description="Disordered" evidence="7">
    <location>
        <begin position="1"/>
        <end position="68"/>
    </location>
</feature>
<dbReference type="EMBL" id="BFEA01000180">
    <property type="protein sequence ID" value="GBG73270.1"/>
    <property type="molecule type" value="Genomic_DNA"/>
</dbReference>
<dbReference type="Pfam" id="PF17917">
    <property type="entry name" value="RT_RNaseH"/>
    <property type="match status" value="1"/>
</dbReference>
<evidence type="ECO:0000256" key="6">
    <source>
        <dbReference type="ARBA" id="ARBA00022918"/>
    </source>
</evidence>
<feature type="compositionally biased region" description="Basic and acidic residues" evidence="7">
    <location>
        <begin position="7"/>
        <end position="19"/>
    </location>
</feature>
<dbReference type="Gramene" id="GBG73270">
    <property type="protein sequence ID" value="GBG73270"/>
    <property type="gene ID" value="CBR_g12989"/>
</dbReference>
<gene>
    <name evidence="9" type="ORF">CBR_g12989</name>
</gene>
<keyword evidence="5" id="KW-0378">Hydrolase</keyword>
<feature type="compositionally biased region" description="Basic and acidic residues" evidence="7">
    <location>
        <begin position="96"/>
        <end position="111"/>
    </location>
</feature>
<dbReference type="Proteomes" id="UP000265515">
    <property type="component" value="Unassembled WGS sequence"/>
</dbReference>
<sequence length="559" mass="62097">MTGNEEGSLHEEPRDERRTGRGATGQGDKGSDRGGTPSKRRKEGENSPRMDAEKATTPPAIDSRANRLPTAPAVTRGCEGLCSLRERVLGWFDPEGTTKTREGQKTGKEGPDNSVTGEASSSKGGLNKIVSSLARTLNKNQGYLADAKKKLTFDRANITQFLIDYENLAALLKWTEEEKMDHLGQHVPLSLGRDIMAIIAASRSWKETRDVMMRKYLAAEKVATEADSAAVQRKNFATYNDFLRKFTLVVLRIPGVTVRIMSKYFLRQFSEFDKDKILSAYQQTSKFVNTRDVDFSTVTDLAEKTVVTETLALLKEGETIDLTTRTGDKEAGSGKDRQDITVADATAHDDGERRYSQFKKEVLAILHCLKTFQAYLFGRRFILRIDPTNVAGTLKNCRPTDPTVGRWVGFIWQFDYKIERIAGIRKKADGLSRVCITPEGMEDAEPIDVFLEYEGGTLAVDNEMMSEGCTSGELLIQTLQKGAPAVVAELREGPVTTRERKEEKDSWGAIVGPKEELIAMAVEGGREAVMSLVKSWETKKLQWVVNQMQEGKDGGKEGE</sequence>
<evidence type="ECO:0000256" key="4">
    <source>
        <dbReference type="ARBA" id="ARBA00022759"/>
    </source>
</evidence>
<evidence type="ECO:0000256" key="7">
    <source>
        <dbReference type="SAM" id="MobiDB-lite"/>
    </source>
</evidence>
<dbReference type="GO" id="GO:0004519">
    <property type="term" value="F:endonuclease activity"/>
    <property type="evidence" value="ECO:0007669"/>
    <property type="project" value="UniProtKB-KW"/>
</dbReference>
<keyword evidence="3" id="KW-0540">Nuclease</keyword>
<accession>A0A388KT79</accession>
<dbReference type="InterPro" id="IPR043502">
    <property type="entry name" value="DNA/RNA_pol_sf"/>
</dbReference>
<organism evidence="9 10">
    <name type="scientific">Chara braunii</name>
    <name type="common">Braun's stonewort</name>
    <dbReference type="NCBI Taxonomy" id="69332"/>
    <lineage>
        <taxon>Eukaryota</taxon>
        <taxon>Viridiplantae</taxon>
        <taxon>Streptophyta</taxon>
        <taxon>Charophyceae</taxon>
        <taxon>Charales</taxon>
        <taxon>Characeae</taxon>
        <taxon>Chara</taxon>
    </lineage>
</organism>
<dbReference type="InterPro" id="IPR041373">
    <property type="entry name" value="RT_RNaseH"/>
</dbReference>
<feature type="compositionally biased region" description="Polar residues" evidence="7">
    <location>
        <begin position="113"/>
        <end position="125"/>
    </location>
</feature>
<dbReference type="GO" id="GO:0016787">
    <property type="term" value="F:hydrolase activity"/>
    <property type="evidence" value="ECO:0007669"/>
    <property type="project" value="UniProtKB-KW"/>
</dbReference>
<comment type="caution">
    <text evidence="9">The sequence shown here is derived from an EMBL/GenBank/DDBJ whole genome shotgun (WGS) entry which is preliminary data.</text>
</comment>
<reference evidence="9 10" key="1">
    <citation type="journal article" date="2018" name="Cell">
        <title>The Chara Genome: Secondary Complexity and Implications for Plant Terrestrialization.</title>
        <authorList>
            <person name="Nishiyama T."/>
            <person name="Sakayama H."/>
            <person name="Vries J.D."/>
            <person name="Buschmann H."/>
            <person name="Saint-Marcoux D."/>
            <person name="Ullrich K.K."/>
            <person name="Haas F.B."/>
            <person name="Vanderstraeten L."/>
            <person name="Becker D."/>
            <person name="Lang D."/>
            <person name="Vosolsobe S."/>
            <person name="Rombauts S."/>
            <person name="Wilhelmsson P.K.I."/>
            <person name="Janitza P."/>
            <person name="Kern R."/>
            <person name="Heyl A."/>
            <person name="Rumpler F."/>
            <person name="Villalobos L.I.A.C."/>
            <person name="Clay J.M."/>
            <person name="Skokan R."/>
            <person name="Toyoda A."/>
            <person name="Suzuki Y."/>
            <person name="Kagoshima H."/>
            <person name="Schijlen E."/>
            <person name="Tajeshwar N."/>
            <person name="Catarino B."/>
            <person name="Hetherington A.J."/>
            <person name="Saltykova A."/>
            <person name="Bonnot C."/>
            <person name="Breuninger H."/>
            <person name="Symeonidi A."/>
            <person name="Radhakrishnan G.V."/>
            <person name="Van Nieuwerburgh F."/>
            <person name="Deforce D."/>
            <person name="Chang C."/>
            <person name="Karol K.G."/>
            <person name="Hedrich R."/>
            <person name="Ulvskov P."/>
            <person name="Glockner G."/>
            <person name="Delwiche C.F."/>
            <person name="Petrasek J."/>
            <person name="Van de Peer Y."/>
            <person name="Friml J."/>
            <person name="Beilby M."/>
            <person name="Dolan L."/>
            <person name="Kohara Y."/>
            <person name="Sugano S."/>
            <person name="Fujiyama A."/>
            <person name="Delaux P.-M."/>
            <person name="Quint M."/>
            <person name="TheiBen G."/>
            <person name="Hagemann M."/>
            <person name="Harholt J."/>
            <person name="Dunand C."/>
            <person name="Zachgo S."/>
            <person name="Langdale J."/>
            <person name="Maumus F."/>
            <person name="Straeten D.V.D."/>
            <person name="Gould S.B."/>
            <person name="Rensing S.A."/>
        </authorList>
    </citation>
    <scope>NUCLEOTIDE SEQUENCE [LARGE SCALE GENOMIC DNA]</scope>
    <source>
        <strain evidence="9 10">S276</strain>
    </source>
</reference>
<keyword evidence="6" id="KW-0695">RNA-directed DNA polymerase</keyword>
<dbReference type="OrthoDB" id="3186349at2759"/>
<keyword evidence="1" id="KW-0808">Transferase</keyword>
<feature type="compositionally biased region" description="Basic and acidic residues" evidence="7">
    <location>
        <begin position="42"/>
        <end position="54"/>
    </location>
</feature>
<keyword evidence="2" id="KW-0548">Nucleotidyltransferase</keyword>
<feature type="region of interest" description="Disordered" evidence="7">
    <location>
        <begin position="93"/>
        <end position="125"/>
    </location>
</feature>
<feature type="domain" description="Reverse transcriptase RNase H-like" evidence="8">
    <location>
        <begin position="349"/>
        <end position="411"/>
    </location>
</feature>
<keyword evidence="4" id="KW-0255">Endonuclease</keyword>
<keyword evidence="10" id="KW-1185">Reference proteome</keyword>
<evidence type="ECO:0000313" key="9">
    <source>
        <dbReference type="EMBL" id="GBG73270.1"/>
    </source>
</evidence>